<evidence type="ECO:0000313" key="1">
    <source>
        <dbReference type="EMBL" id="GFH30814.1"/>
    </source>
</evidence>
<organism evidence="1 2">
    <name type="scientific">Haematococcus lacustris</name>
    <name type="common">Green alga</name>
    <name type="synonym">Haematococcus pluvialis</name>
    <dbReference type="NCBI Taxonomy" id="44745"/>
    <lineage>
        <taxon>Eukaryota</taxon>
        <taxon>Viridiplantae</taxon>
        <taxon>Chlorophyta</taxon>
        <taxon>core chlorophytes</taxon>
        <taxon>Chlorophyceae</taxon>
        <taxon>CS clade</taxon>
        <taxon>Chlamydomonadales</taxon>
        <taxon>Haematococcaceae</taxon>
        <taxon>Haematococcus</taxon>
    </lineage>
</organism>
<dbReference type="Proteomes" id="UP000485058">
    <property type="component" value="Unassembled WGS sequence"/>
</dbReference>
<protein>
    <submittedName>
        <fullName evidence="1">Uncharacterized protein</fullName>
    </submittedName>
</protein>
<sequence length="75" mass="8380">MNRAVSCTSPDHLSQLRSAWDTLPPTKFGLLSYITPFLIYNSILQLDPEEFGGHAELLNEGQMPALGAFFSSWIH</sequence>
<proteinExistence type="predicted"/>
<keyword evidence="2" id="KW-1185">Reference proteome</keyword>
<evidence type="ECO:0000313" key="2">
    <source>
        <dbReference type="Proteomes" id="UP000485058"/>
    </source>
</evidence>
<accession>A0A6A0AFI1</accession>
<dbReference type="AlphaFoldDB" id="A0A6A0AFI1"/>
<comment type="caution">
    <text evidence="1">The sequence shown here is derived from an EMBL/GenBank/DDBJ whole genome shotgun (WGS) entry which is preliminary data.</text>
</comment>
<name>A0A6A0AFI1_HAELA</name>
<reference evidence="1 2" key="1">
    <citation type="submission" date="2020-02" db="EMBL/GenBank/DDBJ databases">
        <title>Draft genome sequence of Haematococcus lacustris strain NIES-144.</title>
        <authorList>
            <person name="Morimoto D."/>
            <person name="Nakagawa S."/>
            <person name="Yoshida T."/>
            <person name="Sawayama S."/>
        </authorList>
    </citation>
    <scope>NUCLEOTIDE SEQUENCE [LARGE SCALE GENOMIC DNA]</scope>
    <source>
        <strain evidence="1 2">NIES-144</strain>
    </source>
</reference>
<gene>
    <name evidence="1" type="ORF">HaLaN_29736</name>
</gene>
<dbReference type="EMBL" id="BLLF01005159">
    <property type="protein sequence ID" value="GFH30814.1"/>
    <property type="molecule type" value="Genomic_DNA"/>
</dbReference>